<dbReference type="KEGG" id="lrm:LRC_00980"/>
<accession>G2SQ05</accession>
<dbReference type="PANTHER" id="PTHR22916">
    <property type="entry name" value="GLYCOSYLTRANSFERASE"/>
    <property type="match status" value="1"/>
</dbReference>
<dbReference type="Gene3D" id="3.90.550.10">
    <property type="entry name" value="Spore Coat Polysaccharide Biosynthesis Protein SpsA, Chain A"/>
    <property type="match status" value="1"/>
</dbReference>
<evidence type="ECO:0000313" key="2">
    <source>
        <dbReference type="EMBL" id="AEN77431.1"/>
    </source>
</evidence>
<dbReference type="eggNOG" id="COG1216">
    <property type="taxonomic scope" value="Bacteria"/>
</dbReference>
<dbReference type="STRING" id="1069534.LRC_00980"/>
<feature type="domain" description="Glycosyltransferase 2-like" evidence="1">
    <location>
        <begin position="8"/>
        <end position="153"/>
    </location>
</feature>
<protein>
    <submittedName>
        <fullName evidence="2">Glycosyltransferase</fullName>
    </submittedName>
</protein>
<dbReference type="PATRIC" id="fig|1069534.5.peg.115"/>
<dbReference type="RefSeq" id="WP_014072715.1">
    <property type="nucleotide sequence ID" value="NC_015975.1"/>
</dbReference>
<dbReference type="SUPFAM" id="SSF53448">
    <property type="entry name" value="Nucleotide-diphospho-sugar transferases"/>
    <property type="match status" value="1"/>
</dbReference>
<dbReference type="AlphaFoldDB" id="G2SQ05"/>
<gene>
    <name evidence="2" type="ordered locus">LRC_00980</name>
</gene>
<dbReference type="GO" id="GO:0016758">
    <property type="term" value="F:hexosyltransferase activity"/>
    <property type="evidence" value="ECO:0007669"/>
    <property type="project" value="UniProtKB-ARBA"/>
</dbReference>
<keyword evidence="3" id="KW-1185">Reference proteome</keyword>
<name>G2SQ05_LIGR2</name>
<dbReference type="Proteomes" id="UP000001279">
    <property type="component" value="Chromosome"/>
</dbReference>
<dbReference type="EMBL" id="CP003032">
    <property type="protein sequence ID" value="AEN77431.1"/>
    <property type="molecule type" value="Genomic_DNA"/>
</dbReference>
<organism evidence="2 3">
    <name type="scientific">Ligilactobacillus ruminis (strain ATCC 27782 / RF3)</name>
    <name type="common">Lactobacillus ruminis</name>
    <dbReference type="NCBI Taxonomy" id="1069534"/>
    <lineage>
        <taxon>Bacteria</taxon>
        <taxon>Bacillati</taxon>
        <taxon>Bacillota</taxon>
        <taxon>Bacilli</taxon>
        <taxon>Lactobacillales</taxon>
        <taxon>Lactobacillaceae</taxon>
        <taxon>Ligilactobacillus</taxon>
    </lineage>
</organism>
<dbReference type="HOGENOM" id="CLU_025996_2_1_9"/>
<evidence type="ECO:0000259" key="1">
    <source>
        <dbReference type="Pfam" id="PF00535"/>
    </source>
</evidence>
<evidence type="ECO:0000313" key="3">
    <source>
        <dbReference type="Proteomes" id="UP000001279"/>
    </source>
</evidence>
<sequence>MDKKKVNILMSTYNGEKYIDDQINSILKQEGVSIQLSIRDDGSSDGTIEKISKYKEEYPEMITVFYGDNIGFANSFMYLVKNCAKADFYAFADQDDIWEKDKILTAVDKIDKNEPLLYASNLKVYDTVEKREYMLFSESEINTIINKFNNYCYISNPYGCTMVWNENLQRELMKIDNPKGLTHDVWLNMVAHYKGKLIFDSNSYIHYRVHGGNACGATPKSLINKMKKYYDFYFVKKKELGISLRCISINKYFPYAADDCIRSFAVYRKGIFHKIRAFYNLGRLDVGWKSVMKYRLLMLFNKF</sequence>
<dbReference type="InterPro" id="IPR029044">
    <property type="entry name" value="Nucleotide-diphossugar_trans"/>
</dbReference>
<keyword evidence="2" id="KW-0808">Transferase</keyword>
<dbReference type="GeneID" id="29802578"/>
<reference evidence="2 3" key="1">
    <citation type="journal article" date="2011" name="Microb. Cell Fact.">
        <title>Genome sequences and comparative genomics of two Lactobacillus ruminis strains from the bovine and human intestinal tracts.</title>
        <authorList>
            <person name="Forde B.M."/>
            <person name="Neville B.A."/>
            <person name="O'Donnell M.M."/>
            <person name="Riboulet-Bisson E."/>
            <person name="Claesson M.J."/>
            <person name="Coghlan A."/>
            <person name="Ross R.P."/>
            <person name="O'Toole P.W."/>
        </authorList>
    </citation>
    <scope>NUCLEOTIDE SEQUENCE [LARGE SCALE GENOMIC DNA]</scope>
    <source>
        <strain evidence="3">ATCC 27782 / RF3</strain>
    </source>
</reference>
<proteinExistence type="predicted"/>
<dbReference type="PANTHER" id="PTHR22916:SF3">
    <property type="entry name" value="UDP-GLCNAC:BETAGAL BETA-1,3-N-ACETYLGLUCOSAMINYLTRANSFERASE-LIKE PROTEIN 1"/>
    <property type="match status" value="1"/>
</dbReference>
<dbReference type="Pfam" id="PF00535">
    <property type="entry name" value="Glycos_transf_2"/>
    <property type="match status" value="1"/>
</dbReference>
<dbReference type="InterPro" id="IPR001173">
    <property type="entry name" value="Glyco_trans_2-like"/>
</dbReference>